<comment type="caution">
    <text evidence="10">The sequence shown here is derived from an EMBL/GenBank/DDBJ whole genome shotgun (WGS) entry which is preliminary data.</text>
</comment>
<evidence type="ECO:0000259" key="9">
    <source>
        <dbReference type="PROSITE" id="PS51352"/>
    </source>
</evidence>
<keyword evidence="4 8" id="KW-1015">Disulfide bond</keyword>
<proteinExistence type="inferred from homology"/>
<feature type="active site" description="Nucleophile" evidence="7">
    <location>
        <position position="25"/>
    </location>
</feature>
<dbReference type="GO" id="GO:0015035">
    <property type="term" value="F:protein-disulfide reductase activity"/>
    <property type="evidence" value="ECO:0007669"/>
    <property type="project" value="UniProtKB-UniRule"/>
</dbReference>
<dbReference type="FunFam" id="3.40.30.10:FF:000001">
    <property type="entry name" value="Thioredoxin"/>
    <property type="match status" value="1"/>
</dbReference>
<feature type="active site" description="Nucleophile" evidence="7">
    <location>
        <position position="22"/>
    </location>
</feature>
<dbReference type="PANTHER" id="PTHR45663">
    <property type="entry name" value="GEO12009P1"/>
    <property type="match status" value="1"/>
</dbReference>
<dbReference type="InterPro" id="IPR005746">
    <property type="entry name" value="Thioredoxin"/>
</dbReference>
<dbReference type="Gene3D" id="3.40.30.10">
    <property type="entry name" value="Glutaredoxin"/>
    <property type="match status" value="1"/>
</dbReference>
<organism evidence="10 11">
    <name type="scientific">Niastella vici</name>
    <dbReference type="NCBI Taxonomy" id="1703345"/>
    <lineage>
        <taxon>Bacteria</taxon>
        <taxon>Pseudomonadati</taxon>
        <taxon>Bacteroidota</taxon>
        <taxon>Chitinophagia</taxon>
        <taxon>Chitinophagales</taxon>
        <taxon>Chitinophagaceae</taxon>
        <taxon>Niastella</taxon>
    </lineage>
</organism>
<feature type="domain" description="Thioredoxin" evidence="9">
    <location>
        <begin position="1"/>
        <end position="96"/>
    </location>
</feature>
<evidence type="ECO:0000313" key="11">
    <source>
        <dbReference type="Proteomes" id="UP000192796"/>
    </source>
</evidence>
<reference evidence="10 11" key="1">
    <citation type="submission" date="2016-03" db="EMBL/GenBank/DDBJ databases">
        <title>Niastella vici sp. nov., isolated from farmland soil.</title>
        <authorList>
            <person name="Chen L."/>
            <person name="Wang D."/>
            <person name="Yang S."/>
            <person name="Wang G."/>
        </authorList>
    </citation>
    <scope>NUCLEOTIDE SEQUENCE [LARGE SCALE GENOMIC DNA]</scope>
    <source>
        <strain evidence="10 11">DJ57</strain>
    </source>
</reference>
<dbReference type="PROSITE" id="PS00194">
    <property type="entry name" value="THIOREDOXIN_1"/>
    <property type="match status" value="1"/>
</dbReference>
<dbReference type="CDD" id="cd02947">
    <property type="entry name" value="TRX_family"/>
    <property type="match status" value="1"/>
</dbReference>
<dbReference type="InterPro" id="IPR036249">
    <property type="entry name" value="Thioredoxin-like_sf"/>
</dbReference>
<feature type="site" description="Deprotonates C-terminal active site Cys" evidence="7">
    <location>
        <position position="16"/>
    </location>
</feature>
<keyword evidence="11" id="KW-1185">Reference proteome</keyword>
<dbReference type="RefSeq" id="WP_081156122.1">
    <property type="nucleotide sequence ID" value="NZ_LVYD01000124.1"/>
</dbReference>
<dbReference type="AlphaFoldDB" id="A0A1V9FFM8"/>
<evidence type="ECO:0000256" key="5">
    <source>
        <dbReference type="ARBA" id="ARBA00023284"/>
    </source>
</evidence>
<dbReference type="Proteomes" id="UP000192796">
    <property type="component" value="Unassembled WGS sequence"/>
</dbReference>
<evidence type="ECO:0000256" key="1">
    <source>
        <dbReference type="ARBA" id="ARBA00008987"/>
    </source>
</evidence>
<dbReference type="GO" id="GO:0045454">
    <property type="term" value="P:cell redox homeostasis"/>
    <property type="evidence" value="ECO:0007669"/>
    <property type="project" value="TreeGrafter"/>
</dbReference>
<evidence type="ECO:0000256" key="7">
    <source>
        <dbReference type="PIRSR" id="PIRSR000077-1"/>
    </source>
</evidence>
<dbReference type="PANTHER" id="PTHR45663:SF11">
    <property type="entry name" value="GEO12009P1"/>
    <property type="match status" value="1"/>
</dbReference>
<protein>
    <recommendedName>
        <fullName evidence="6">Thioredoxin</fullName>
    </recommendedName>
</protein>
<keyword evidence="3" id="KW-0249">Electron transport</keyword>
<dbReference type="PRINTS" id="PR00421">
    <property type="entry name" value="THIOREDOXIN"/>
</dbReference>
<keyword evidence="2" id="KW-0813">Transport</keyword>
<dbReference type="GO" id="GO:0005829">
    <property type="term" value="C:cytosol"/>
    <property type="evidence" value="ECO:0007669"/>
    <property type="project" value="TreeGrafter"/>
</dbReference>
<comment type="similarity">
    <text evidence="1">Belongs to the thioredoxin family.</text>
</comment>
<feature type="site" description="Contributes to redox potential value" evidence="7">
    <location>
        <position position="24"/>
    </location>
</feature>
<dbReference type="STRING" id="1703345.A3860_11380"/>
<evidence type="ECO:0000313" key="10">
    <source>
        <dbReference type="EMBL" id="OQP57158.1"/>
    </source>
</evidence>
<evidence type="ECO:0000256" key="3">
    <source>
        <dbReference type="ARBA" id="ARBA00022982"/>
    </source>
</evidence>
<dbReference type="PROSITE" id="PS51352">
    <property type="entry name" value="THIOREDOXIN_2"/>
    <property type="match status" value="1"/>
</dbReference>
<dbReference type="SUPFAM" id="SSF52833">
    <property type="entry name" value="Thioredoxin-like"/>
    <property type="match status" value="1"/>
</dbReference>
<keyword evidence="5 8" id="KW-0676">Redox-active center</keyword>
<dbReference type="InterPro" id="IPR017937">
    <property type="entry name" value="Thioredoxin_CS"/>
</dbReference>
<name>A0A1V9FFM8_9BACT</name>
<dbReference type="Pfam" id="PF00085">
    <property type="entry name" value="Thioredoxin"/>
    <property type="match status" value="1"/>
</dbReference>
<dbReference type="OrthoDB" id="9790390at2"/>
<feature type="site" description="Contributes to redox potential value" evidence="7">
    <location>
        <position position="23"/>
    </location>
</feature>
<feature type="disulfide bond" description="Redox-active" evidence="8">
    <location>
        <begin position="22"/>
        <end position="25"/>
    </location>
</feature>
<evidence type="ECO:0000256" key="2">
    <source>
        <dbReference type="ARBA" id="ARBA00022448"/>
    </source>
</evidence>
<dbReference type="InterPro" id="IPR013766">
    <property type="entry name" value="Thioredoxin_domain"/>
</dbReference>
<evidence type="ECO:0000256" key="6">
    <source>
        <dbReference type="NCBIfam" id="TIGR01068"/>
    </source>
</evidence>
<dbReference type="PIRSF" id="PIRSF000077">
    <property type="entry name" value="Thioredoxin"/>
    <property type="match status" value="1"/>
</dbReference>
<evidence type="ECO:0000256" key="8">
    <source>
        <dbReference type="PIRSR" id="PIRSR000077-4"/>
    </source>
</evidence>
<dbReference type="EMBL" id="LVYD01000124">
    <property type="protein sequence ID" value="OQP57158.1"/>
    <property type="molecule type" value="Genomic_DNA"/>
</dbReference>
<accession>A0A1V9FFM8</accession>
<evidence type="ECO:0000256" key="4">
    <source>
        <dbReference type="ARBA" id="ARBA00023157"/>
    </source>
</evidence>
<sequence length="96" mass="10735">MSFETHINGNKPVVVDFFATWCGPCKMMEPVLKQLKEKIGENATILKMDIDKNPAYANRYGIQAVPTVIVFKAGKIIWRKTGVANVNELLQQLNGV</sequence>
<gene>
    <name evidence="10" type="ORF">A3860_11380</name>
</gene>
<dbReference type="NCBIfam" id="TIGR01068">
    <property type="entry name" value="thioredoxin"/>
    <property type="match status" value="1"/>
</dbReference>